<keyword evidence="7" id="KW-1185">Reference proteome</keyword>
<dbReference type="PANTHER" id="PTHR42847">
    <property type="entry name" value="ALKANESULFONATE MONOOXYGENASE"/>
    <property type="match status" value="1"/>
</dbReference>
<keyword evidence="2" id="KW-0288">FMN</keyword>
<dbReference type="CDD" id="cd01094">
    <property type="entry name" value="Alkanesulfonate_monoxygenase"/>
    <property type="match status" value="1"/>
</dbReference>
<proteinExistence type="predicted"/>
<dbReference type="InterPro" id="IPR011251">
    <property type="entry name" value="Luciferase-like_dom"/>
</dbReference>
<dbReference type="EMBL" id="BMFY01000015">
    <property type="protein sequence ID" value="GGA24868.1"/>
    <property type="molecule type" value="Genomic_DNA"/>
</dbReference>
<evidence type="ECO:0000313" key="6">
    <source>
        <dbReference type="EMBL" id="GGA24868.1"/>
    </source>
</evidence>
<name>A0A8J2U0Q9_9MICO</name>
<dbReference type="AlphaFoldDB" id="A0A8J2U0Q9"/>
<gene>
    <name evidence="6" type="ORF">GCM10011333_29880</name>
</gene>
<evidence type="ECO:0000256" key="3">
    <source>
        <dbReference type="ARBA" id="ARBA00023002"/>
    </source>
</evidence>
<sequence>MSLRLGLWAPTFGGWLRNIPAEEERTPATFAHLAEVITTAERVGYDLTLIPELNLNDLRGPRGPVLDAWTAAAGLAAVTSRIELLTAVRPGFHHPAQAAKKAATIDDISGGRFTLNVVSAWWESEAKQYGGIFTAHDERYARTEEWVEVVRGLWQETPYSHEGRFYQLQDTHLEPKPQVKPLIYAGGESPAGRAAISRFADAYLTHGGTLEEVSAKVQDMRQRREEAGLEPFQRFGMAAYVIVRDTEAEAQAELERITDVRSGDAYASYQEFVTKSKLDTAVDLKDYSVSNRGLRPNLIGTPEQVAERIAAYHEAGVEVLLLQSSPQLEELQRFASQVFPLLESLRVPGVVPAGA</sequence>
<comment type="caution">
    <text evidence="6">The sequence shown here is derived from an EMBL/GenBank/DDBJ whole genome shotgun (WGS) entry which is preliminary data.</text>
</comment>
<reference evidence="6" key="2">
    <citation type="submission" date="2020-09" db="EMBL/GenBank/DDBJ databases">
        <authorList>
            <person name="Sun Q."/>
            <person name="Zhou Y."/>
        </authorList>
    </citation>
    <scope>NUCLEOTIDE SEQUENCE</scope>
    <source>
        <strain evidence="6">CGMCC 1.12785</strain>
    </source>
</reference>
<organism evidence="6 7">
    <name type="scientific">Sediminivirga luteola</name>
    <dbReference type="NCBI Taxonomy" id="1774748"/>
    <lineage>
        <taxon>Bacteria</taxon>
        <taxon>Bacillati</taxon>
        <taxon>Actinomycetota</taxon>
        <taxon>Actinomycetes</taxon>
        <taxon>Micrococcales</taxon>
        <taxon>Brevibacteriaceae</taxon>
        <taxon>Sediminivirga</taxon>
    </lineage>
</organism>
<dbReference type="InterPro" id="IPR036661">
    <property type="entry name" value="Luciferase-like_sf"/>
</dbReference>
<dbReference type="Gene3D" id="3.20.20.30">
    <property type="entry name" value="Luciferase-like domain"/>
    <property type="match status" value="1"/>
</dbReference>
<reference evidence="6" key="1">
    <citation type="journal article" date="2014" name="Int. J. Syst. Evol. Microbiol.">
        <title>Complete genome sequence of Corynebacterium casei LMG S-19264T (=DSM 44701T), isolated from a smear-ripened cheese.</title>
        <authorList>
            <consortium name="US DOE Joint Genome Institute (JGI-PGF)"/>
            <person name="Walter F."/>
            <person name="Albersmeier A."/>
            <person name="Kalinowski J."/>
            <person name="Ruckert C."/>
        </authorList>
    </citation>
    <scope>NUCLEOTIDE SEQUENCE</scope>
    <source>
        <strain evidence="6">CGMCC 1.12785</strain>
    </source>
</reference>
<protein>
    <submittedName>
        <fullName evidence="6">Alkanesulfonate monooxygenase</fullName>
    </submittedName>
</protein>
<dbReference type="InterPro" id="IPR050172">
    <property type="entry name" value="SsuD_RutA_monooxygenase"/>
</dbReference>
<dbReference type="Proteomes" id="UP000616114">
    <property type="component" value="Unassembled WGS sequence"/>
</dbReference>
<keyword evidence="4 6" id="KW-0503">Monooxygenase</keyword>
<dbReference type="GO" id="GO:0046306">
    <property type="term" value="P:alkanesulfonate catabolic process"/>
    <property type="evidence" value="ECO:0007669"/>
    <property type="project" value="TreeGrafter"/>
</dbReference>
<keyword evidence="3" id="KW-0560">Oxidoreductase</keyword>
<keyword evidence="1" id="KW-0285">Flavoprotein</keyword>
<evidence type="ECO:0000259" key="5">
    <source>
        <dbReference type="Pfam" id="PF00296"/>
    </source>
</evidence>
<evidence type="ECO:0000256" key="2">
    <source>
        <dbReference type="ARBA" id="ARBA00022643"/>
    </source>
</evidence>
<dbReference type="Pfam" id="PF00296">
    <property type="entry name" value="Bac_luciferase"/>
    <property type="match status" value="1"/>
</dbReference>
<dbReference type="RefSeq" id="WP_188551692.1">
    <property type="nucleotide sequence ID" value="NZ_BMFY01000015.1"/>
</dbReference>
<feature type="domain" description="Luciferase-like" evidence="5">
    <location>
        <begin position="19"/>
        <end position="317"/>
    </location>
</feature>
<evidence type="ECO:0000256" key="4">
    <source>
        <dbReference type="ARBA" id="ARBA00023033"/>
    </source>
</evidence>
<dbReference type="GO" id="GO:0008726">
    <property type="term" value="F:alkanesulfonate monooxygenase activity"/>
    <property type="evidence" value="ECO:0007669"/>
    <property type="project" value="TreeGrafter"/>
</dbReference>
<evidence type="ECO:0000256" key="1">
    <source>
        <dbReference type="ARBA" id="ARBA00022630"/>
    </source>
</evidence>
<dbReference type="PANTHER" id="PTHR42847:SF4">
    <property type="entry name" value="ALKANESULFONATE MONOOXYGENASE-RELATED"/>
    <property type="match status" value="1"/>
</dbReference>
<dbReference type="SUPFAM" id="SSF51679">
    <property type="entry name" value="Bacterial luciferase-like"/>
    <property type="match status" value="1"/>
</dbReference>
<evidence type="ECO:0000313" key="7">
    <source>
        <dbReference type="Proteomes" id="UP000616114"/>
    </source>
</evidence>
<accession>A0A8J2U0Q9</accession>